<name>A0A9Q3DD22_9BASI</name>
<dbReference type="AlphaFoldDB" id="A0A9Q3DD22"/>
<gene>
    <name evidence="1" type="ORF">O181_040744</name>
</gene>
<evidence type="ECO:0000313" key="2">
    <source>
        <dbReference type="Proteomes" id="UP000765509"/>
    </source>
</evidence>
<proteinExistence type="predicted"/>
<protein>
    <submittedName>
        <fullName evidence="1">Uncharacterized protein</fullName>
    </submittedName>
</protein>
<dbReference type="OrthoDB" id="4369127at2759"/>
<sequence>MKSSKRHMLRLQIAIEEYKGNKTIVYKEGNIHKNSDGLSRCALTNIPDNPAYVPLEAEPQISIESINITEIATELFEYVRESSYKTSVHSSTGQTPAMFEKGWNTRLPVDTLRKDYIEIHPTASSFKIMVDKVKHHEKQSMNDAFDYAKQRWDKIHKVQDFKGGGLFLVSTLKFNIIKGHHKTKDSHVGPLVIVSLHGTNAVQVELSGGLENKTPTSSVRLIKPYQPADKELFPSRNPTPFTVPLIEQNEDKKTMKSIKERRYRGKNNREYPVRYRNPVHEDEWLAKSDRLLRKFRHERRALSLICL</sequence>
<accession>A0A9Q3DD22</accession>
<keyword evidence="2" id="KW-1185">Reference proteome</keyword>
<organism evidence="1 2">
    <name type="scientific">Austropuccinia psidii MF-1</name>
    <dbReference type="NCBI Taxonomy" id="1389203"/>
    <lineage>
        <taxon>Eukaryota</taxon>
        <taxon>Fungi</taxon>
        <taxon>Dikarya</taxon>
        <taxon>Basidiomycota</taxon>
        <taxon>Pucciniomycotina</taxon>
        <taxon>Pucciniomycetes</taxon>
        <taxon>Pucciniales</taxon>
        <taxon>Sphaerophragmiaceae</taxon>
        <taxon>Austropuccinia</taxon>
    </lineage>
</organism>
<reference evidence="1" key="1">
    <citation type="submission" date="2021-03" db="EMBL/GenBank/DDBJ databases">
        <title>Draft genome sequence of rust myrtle Austropuccinia psidii MF-1, a brazilian biotype.</title>
        <authorList>
            <person name="Quecine M.C."/>
            <person name="Pachon D.M.R."/>
            <person name="Bonatelli M.L."/>
            <person name="Correr F.H."/>
            <person name="Franceschini L.M."/>
            <person name="Leite T.F."/>
            <person name="Margarido G.R.A."/>
            <person name="Almeida C.A."/>
            <person name="Ferrarezi J.A."/>
            <person name="Labate C.A."/>
        </authorList>
    </citation>
    <scope>NUCLEOTIDE SEQUENCE</scope>
    <source>
        <strain evidence="1">MF-1</strain>
    </source>
</reference>
<comment type="caution">
    <text evidence="1">The sequence shown here is derived from an EMBL/GenBank/DDBJ whole genome shotgun (WGS) entry which is preliminary data.</text>
</comment>
<evidence type="ECO:0000313" key="1">
    <source>
        <dbReference type="EMBL" id="MBW0501029.1"/>
    </source>
</evidence>
<dbReference type="Proteomes" id="UP000765509">
    <property type="component" value="Unassembled WGS sequence"/>
</dbReference>
<dbReference type="EMBL" id="AVOT02016112">
    <property type="protein sequence ID" value="MBW0501029.1"/>
    <property type="molecule type" value="Genomic_DNA"/>
</dbReference>